<evidence type="ECO:0000256" key="7">
    <source>
        <dbReference type="SAM" id="Phobius"/>
    </source>
</evidence>
<evidence type="ECO:0000256" key="5">
    <source>
        <dbReference type="ARBA" id="ARBA00022989"/>
    </source>
</evidence>
<accession>A0A3M2I3M1</accession>
<keyword evidence="4 7" id="KW-0812">Transmembrane</keyword>
<dbReference type="Pfam" id="PF02163">
    <property type="entry name" value="Peptidase_M50"/>
    <property type="match status" value="1"/>
</dbReference>
<feature type="transmembrane region" description="Helical" evidence="7">
    <location>
        <begin position="31"/>
        <end position="52"/>
    </location>
</feature>
<dbReference type="OrthoDB" id="5974329at2"/>
<evidence type="ECO:0000256" key="6">
    <source>
        <dbReference type="ARBA" id="ARBA00023136"/>
    </source>
</evidence>
<evidence type="ECO:0000256" key="1">
    <source>
        <dbReference type="ARBA" id="ARBA00001947"/>
    </source>
</evidence>
<feature type="transmembrane region" description="Helical" evidence="7">
    <location>
        <begin position="64"/>
        <end position="84"/>
    </location>
</feature>
<comment type="caution">
    <text evidence="9">The sequence shown here is derived from an EMBL/GenBank/DDBJ whole genome shotgun (WGS) entry which is preliminary data.</text>
</comment>
<feature type="transmembrane region" description="Helical" evidence="7">
    <location>
        <begin position="147"/>
        <end position="171"/>
    </location>
</feature>
<dbReference type="RefSeq" id="WP_122100855.1">
    <property type="nucleotide sequence ID" value="NZ_RFLY01000004.1"/>
</dbReference>
<dbReference type="GO" id="GO:0006508">
    <property type="term" value="P:proteolysis"/>
    <property type="evidence" value="ECO:0007669"/>
    <property type="project" value="InterPro"/>
</dbReference>
<evidence type="ECO:0000313" key="10">
    <source>
        <dbReference type="Proteomes" id="UP000275012"/>
    </source>
</evidence>
<name>A0A3M2I3M1_9GAMM</name>
<evidence type="ECO:0000259" key="8">
    <source>
        <dbReference type="Pfam" id="PF02163"/>
    </source>
</evidence>
<gene>
    <name evidence="9" type="ORF">EBB59_03975</name>
</gene>
<proteinExistence type="inferred from homology"/>
<dbReference type="AlphaFoldDB" id="A0A3M2I3M1"/>
<comment type="similarity">
    <text evidence="3">Belongs to the peptidase M50B family.</text>
</comment>
<evidence type="ECO:0000313" key="9">
    <source>
        <dbReference type="EMBL" id="RMH93812.1"/>
    </source>
</evidence>
<dbReference type="EMBL" id="RFLY01000004">
    <property type="protein sequence ID" value="RMH93812.1"/>
    <property type="molecule type" value="Genomic_DNA"/>
</dbReference>
<evidence type="ECO:0000256" key="2">
    <source>
        <dbReference type="ARBA" id="ARBA00004141"/>
    </source>
</evidence>
<dbReference type="GO" id="GO:0016020">
    <property type="term" value="C:membrane"/>
    <property type="evidence" value="ECO:0007669"/>
    <property type="project" value="UniProtKB-SubCell"/>
</dbReference>
<reference evidence="9 10" key="1">
    <citation type="submission" date="2018-10" db="EMBL/GenBank/DDBJ databases">
        <title>Proposal of Lysobacter pythonis sp. nov. isolated from royal pythons (Python regius).</title>
        <authorList>
            <person name="Hans-Juergen B."/>
            <person name="Huptas C."/>
            <person name="Sandra B."/>
            <person name="Igor L."/>
            <person name="Joachim S."/>
            <person name="Siegfried S."/>
            <person name="Mareike W."/>
            <person name="Peter K."/>
        </authorList>
    </citation>
    <scope>NUCLEOTIDE SEQUENCE [LARGE SCALE GENOMIC DNA]</scope>
    <source>
        <strain evidence="9 10">4284/11</strain>
    </source>
</reference>
<comment type="cofactor">
    <cofactor evidence="1">
        <name>Zn(2+)</name>
        <dbReference type="ChEBI" id="CHEBI:29105"/>
    </cofactor>
</comment>
<dbReference type="InterPro" id="IPR008915">
    <property type="entry name" value="Peptidase_M50"/>
</dbReference>
<evidence type="ECO:0000256" key="3">
    <source>
        <dbReference type="ARBA" id="ARBA00007931"/>
    </source>
</evidence>
<comment type="subcellular location">
    <subcellularLocation>
        <location evidence="2">Membrane</location>
        <topology evidence="2">Multi-pass membrane protein</topology>
    </subcellularLocation>
</comment>
<evidence type="ECO:0000256" key="4">
    <source>
        <dbReference type="ARBA" id="ARBA00022692"/>
    </source>
</evidence>
<keyword evidence="10" id="KW-1185">Reference proteome</keyword>
<sequence length="390" mass="41602">MSEVRASVANAALYPRPAVGAARPSQSFRKVAGCLLLSGVLGAALGIGLTLLRHYFRLPRLLPLGGGAGFFAGFLLSLWPQVLLHEASHALAGKLVGMRLYVAGVGPWRLQCLAGRWRVFRIGGIRGLGGFAAMASSGRHPLSNVRMLAFTLGGIAGNLLAAAACLALIVWLTPPPLAHGLLGGAAAAGLLLALANAFPFVAQGWYSDGKQALGLLCGDPSTLGYLELQRYGALMLAGVRPRDWPPEWRPSLRETPAEDLAGRLHELILAQWSLDADPRGGDDRLWPRIVAHHAELPDGMRQYAALAMADYAARVLRDAALLQAWRAECEGGLVDLSPQRAWLDAALARLQRRDDELPALIDAAEALLPRASDPASRAILAEHLLALRRS</sequence>
<feature type="transmembrane region" description="Helical" evidence="7">
    <location>
        <begin position="177"/>
        <end position="201"/>
    </location>
</feature>
<organism evidence="9 10">
    <name type="scientific">Solilutibacter pythonis</name>
    <dbReference type="NCBI Taxonomy" id="2483112"/>
    <lineage>
        <taxon>Bacteria</taxon>
        <taxon>Pseudomonadati</taxon>
        <taxon>Pseudomonadota</taxon>
        <taxon>Gammaproteobacteria</taxon>
        <taxon>Lysobacterales</taxon>
        <taxon>Lysobacteraceae</taxon>
        <taxon>Solilutibacter</taxon>
    </lineage>
</organism>
<keyword evidence="6 7" id="KW-0472">Membrane</keyword>
<keyword evidence="5 7" id="KW-1133">Transmembrane helix</keyword>
<dbReference type="Proteomes" id="UP000275012">
    <property type="component" value="Unassembled WGS sequence"/>
</dbReference>
<feature type="domain" description="Peptidase M50" evidence="8">
    <location>
        <begin position="74"/>
        <end position="188"/>
    </location>
</feature>
<protein>
    <recommendedName>
        <fullName evidence="8">Peptidase M50 domain-containing protein</fullName>
    </recommendedName>
</protein>